<dbReference type="GO" id="GO:0031408">
    <property type="term" value="P:oxylipin biosynthetic process"/>
    <property type="evidence" value="ECO:0007669"/>
    <property type="project" value="UniProtKB-KW"/>
</dbReference>
<dbReference type="InterPro" id="IPR036392">
    <property type="entry name" value="PLAT/LH2_dom_sf"/>
</dbReference>
<evidence type="ECO:0000256" key="6">
    <source>
        <dbReference type="ARBA" id="ARBA00022964"/>
    </source>
</evidence>
<proteinExistence type="inferred from homology"/>
<dbReference type="InterPro" id="IPR042057">
    <property type="entry name" value="Lipoxy_PLAT/LH2"/>
</dbReference>
<dbReference type="Pfam" id="PF01477">
    <property type="entry name" value="PLAT"/>
    <property type="match status" value="1"/>
</dbReference>
<dbReference type="CDD" id="cd01751">
    <property type="entry name" value="PLAT_LH2"/>
    <property type="match status" value="1"/>
</dbReference>
<dbReference type="PRINTS" id="PR00468">
    <property type="entry name" value="PLTLPOXGNASE"/>
</dbReference>
<dbReference type="InterPro" id="IPR013819">
    <property type="entry name" value="LipOase_C"/>
</dbReference>
<evidence type="ECO:0000256" key="4">
    <source>
        <dbReference type="ARBA" id="ARBA00022767"/>
    </source>
</evidence>
<comment type="caution">
    <text evidence="10">Lacks conserved residue(s) required for the propagation of feature annotation.</text>
</comment>
<evidence type="ECO:0000256" key="5">
    <source>
        <dbReference type="ARBA" id="ARBA00022832"/>
    </source>
</evidence>
<feature type="domain" description="Lipoxygenase" evidence="12">
    <location>
        <begin position="207"/>
        <end position="302"/>
    </location>
</feature>
<keyword evidence="7" id="KW-0560">Oxidoreductase</keyword>
<keyword evidence="9" id="KW-0275">Fatty acid biosynthesis</keyword>
<accession>A0A7N2KL21</accession>
<evidence type="ECO:0000256" key="7">
    <source>
        <dbReference type="ARBA" id="ARBA00023002"/>
    </source>
</evidence>
<evidence type="ECO:0000313" key="14">
    <source>
        <dbReference type="Proteomes" id="UP000594261"/>
    </source>
</evidence>
<evidence type="ECO:0000256" key="9">
    <source>
        <dbReference type="ARBA" id="ARBA00023160"/>
    </source>
</evidence>
<name>A0A7N2KL21_QUELO</name>
<protein>
    <submittedName>
        <fullName evidence="13">Uncharacterized protein</fullName>
    </submittedName>
</protein>
<comment type="similarity">
    <text evidence="1">Belongs to the lipoxygenase family.</text>
</comment>
<dbReference type="Gene3D" id="2.60.60.20">
    <property type="entry name" value="PLAT/LH2 domain"/>
    <property type="match status" value="1"/>
</dbReference>
<reference evidence="13" key="2">
    <citation type="submission" date="2021-01" db="UniProtKB">
        <authorList>
            <consortium name="EnsemblPlants"/>
        </authorList>
    </citation>
    <scope>IDENTIFICATION</scope>
</reference>
<keyword evidence="8" id="KW-0443">Lipid metabolism</keyword>
<dbReference type="GO" id="GO:0006633">
    <property type="term" value="P:fatty acid biosynthetic process"/>
    <property type="evidence" value="ECO:0007669"/>
    <property type="project" value="UniProtKB-KW"/>
</dbReference>
<dbReference type="SMART" id="SM00308">
    <property type="entry name" value="LH2"/>
    <property type="match status" value="1"/>
</dbReference>
<evidence type="ECO:0000313" key="13">
    <source>
        <dbReference type="EnsemblPlants" id="QL01p006349:mrna"/>
    </source>
</evidence>
<dbReference type="InParanoid" id="A0A7N2KL21"/>
<sequence length="302" mass="34067">MLKPQLHLSNSTKVPFLLHKPFIHGNFNASLPISMHSFCRKNKHIVRVGFNPNNIKVQAVASSTEKSVSVKAIVTVKPTVGGFLTNLGIDRGLDDVQDLLGKTLLLELVQAELDPKTGLEKDTIKGYAHRTKGKENGVVKYESSFEVPVDFGEIGAVYVENEHHNEMYLQDIILDGFSNGPVYVNCNSWVHSKYENPQKRVFFSNKSYLPSQTPSGLCRLRETELEILRGNGQGERKSFERIYDYDVYNDIGNPDSSVDLKRPVLGGKERPYPRRCRTGRPRCKTGFGKCQKRDLRDLAITK</sequence>
<keyword evidence="4" id="KW-0925">Oxylipin biosynthesis</keyword>
<evidence type="ECO:0000256" key="2">
    <source>
        <dbReference type="ARBA" id="ARBA00022516"/>
    </source>
</evidence>
<dbReference type="GO" id="GO:0034440">
    <property type="term" value="P:lipid oxidation"/>
    <property type="evidence" value="ECO:0007669"/>
    <property type="project" value="InterPro"/>
</dbReference>
<dbReference type="PROSITE" id="PS51393">
    <property type="entry name" value="LIPOXYGENASE_3"/>
    <property type="match status" value="1"/>
</dbReference>
<dbReference type="GO" id="GO:0046872">
    <property type="term" value="F:metal ion binding"/>
    <property type="evidence" value="ECO:0007669"/>
    <property type="project" value="UniProtKB-KW"/>
</dbReference>
<dbReference type="SUPFAM" id="SSF49723">
    <property type="entry name" value="Lipase/lipooxygenase domain (PLAT/LH2 domain)"/>
    <property type="match status" value="1"/>
</dbReference>
<reference evidence="13 14" key="1">
    <citation type="journal article" date="2016" name="G3 (Bethesda)">
        <title>First Draft Assembly and Annotation of the Genome of a California Endemic Oak Quercus lobata Nee (Fagaceae).</title>
        <authorList>
            <person name="Sork V.L."/>
            <person name="Fitz-Gibbon S.T."/>
            <person name="Puiu D."/>
            <person name="Crepeau M."/>
            <person name="Gugger P.F."/>
            <person name="Sherman R."/>
            <person name="Stevens K."/>
            <person name="Langley C.H."/>
            <person name="Pellegrini M."/>
            <person name="Salzberg S.L."/>
        </authorList>
    </citation>
    <scope>NUCLEOTIDE SEQUENCE [LARGE SCALE GENOMIC DNA]</scope>
    <source>
        <strain evidence="13 14">cv. SW786</strain>
    </source>
</reference>
<keyword evidence="14" id="KW-1185">Reference proteome</keyword>
<dbReference type="InterPro" id="IPR001024">
    <property type="entry name" value="PLAT/LH2_dom"/>
</dbReference>
<keyword evidence="6" id="KW-0223">Dioxygenase</keyword>
<feature type="domain" description="PLAT" evidence="11">
    <location>
        <begin position="83"/>
        <end position="204"/>
    </location>
</feature>
<dbReference type="InterPro" id="IPR001246">
    <property type="entry name" value="LipOase_plant"/>
</dbReference>
<dbReference type="Proteomes" id="UP000594261">
    <property type="component" value="Chromosome 1"/>
</dbReference>
<dbReference type="Gene3D" id="4.10.375.10">
    <property type="entry name" value="Lipoxygenase-1, Domain 2"/>
    <property type="match status" value="1"/>
</dbReference>
<dbReference type="AlphaFoldDB" id="A0A7N2KL21"/>
<dbReference type="Pfam" id="PF00305">
    <property type="entry name" value="Lipoxygenase"/>
    <property type="match status" value="1"/>
</dbReference>
<dbReference type="InterPro" id="IPR036226">
    <property type="entry name" value="LipOase_C_sf"/>
</dbReference>
<keyword evidence="2" id="KW-0444">Lipid biosynthesis</keyword>
<dbReference type="EnsemblPlants" id="QL01p006349:mrna">
    <property type="protein sequence ID" value="QL01p006349:mrna"/>
    <property type="gene ID" value="QL01p006349"/>
</dbReference>
<evidence type="ECO:0000259" key="12">
    <source>
        <dbReference type="PROSITE" id="PS51393"/>
    </source>
</evidence>
<dbReference type="InterPro" id="IPR000907">
    <property type="entry name" value="LipOase"/>
</dbReference>
<dbReference type="PROSITE" id="PS50095">
    <property type="entry name" value="PLAT"/>
    <property type="match status" value="1"/>
</dbReference>
<dbReference type="GO" id="GO:0016702">
    <property type="term" value="F:oxidoreductase activity, acting on single donors with incorporation of molecular oxygen, incorporation of two atoms of oxygen"/>
    <property type="evidence" value="ECO:0007669"/>
    <property type="project" value="InterPro"/>
</dbReference>
<evidence type="ECO:0000259" key="11">
    <source>
        <dbReference type="PROSITE" id="PS50095"/>
    </source>
</evidence>
<evidence type="ECO:0000256" key="3">
    <source>
        <dbReference type="ARBA" id="ARBA00022723"/>
    </source>
</evidence>
<dbReference type="Gramene" id="QL01p006349:mrna">
    <property type="protein sequence ID" value="QL01p006349:mrna"/>
    <property type="gene ID" value="QL01p006349"/>
</dbReference>
<keyword evidence="3" id="KW-0479">Metal-binding</keyword>
<dbReference type="SUPFAM" id="SSF48484">
    <property type="entry name" value="Lipoxigenase"/>
    <property type="match status" value="1"/>
</dbReference>
<evidence type="ECO:0000256" key="1">
    <source>
        <dbReference type="ARBA" id="ARBA00009419"/>
    </source>
</evidence>
<evidence type="ECO:0000256" key="10">
    <source>
        <dbReference type="PROSITE-ProRule" id="PRU00152"/>
    </source>
</evidence>
<dbReference type="EMBL" id="LRBV02000001">
    <property type="status" value="NOT_ANNOTATED_CDS"/>
    <property type="molecule type" value="Genomic_DNA"/>
</dbReference>
<dbReference type="PANTHER" id="PTHR11771">
    <property type="entry name" value="LIPOXYGENASE"/>
    <property type="match status" value="1"/>
</dbReference>
<keyword evidence="5" id="KW-0276">Fatty acid metabolism</keyword>
<evidence type="ECO:0000256" key="8">
    <source>
        <dbReference type="ARBA" id="ARBA00023098"/>
    </source>
</evidence>
<dbReference type="OMA" id="MTHLKSW"/>
<organism evidence="13 14">
    <name type="scientific">Quercus lobata</name>
    <name type="common">Valley oak</name>
    <dbReference type="NCBI Taxonomy" id="97700"/>
    <lineage>
        <taxon>Eukaryota</taxon>
        <taxon>Viridiplantae</taxon>
        <taxon>Streptophyta</taxon>
        <taxon>Embryophyta</taxon>
        <taxon>Tracheophyta</taxon>
        <taxon>Spermatophyta</taxon>
        <taxon>Magnoliopsida</taxon>
        <taxon>eudicotyledons</taxon>
        <taxon>Gunneridae</taxon>
        <taxon>Pentapetalae</taxon>
        <taxon>rosids</taxon>
        <taxon>fabids</taxon>
        <taxon>Fagales</taxon>
        <taxon>Fagaceae</taxon>
        <taxon>Quercus</taxon>
    </lineage>
</organism>